<evidence type="ECO:0000256" key="2">
    <source>
        <dbReference type="ARBA" id="ARBA00024226"/>
    </source>
</evidence>
<accession>A0AAJ0DBR3</accession>
<dbReference type="GO" id="GO:0004029">
    <property type="term" value="F:aldehyde dehydrogenase (NAD+) activity"/>
    <property type="evidence" value="ECO:0007669"/>
    <property type="project" value="UniProtKB-EC"/>
</dbReference>
<evidence type="ECO:0000259" key="4">
    <source>
        <dbReference type="Pfam" id="PF00171"/>
    </source>
</evidence>
<organism evidence="5 6">
    <name type="scientific">Extremus antarcticus</name>
    <dbReference type="NCBI Taxonomy" id="702011"/>
    <lineage>
        <taxon>Eukaryota</taxon>
        <taxon>Fungi</taxon>
        <taxon>Dikarya</taxon>
        <taxon>Ascomycota</taxon>
        <taxon>Pezizomycotina</taxon>
        <taxon>Dothideomycetes</taxon>
        <taxon>Dothideomycetidae</taxon>
        <taxon>Mycosphaerellales</taxon>
        <taxon>Extremaceae</taxon>
        <taxon>Extremus</taxon>
    </lineage>
</organism>
<dbReference type="AlphaFoldDB" id="A0AAJ0DBR3"/>
<reference evidence="5" key="1">
    <citation type="submission" date="2023-04" db="EMBL/GenBank/DDBJ databases">
        <title>Black Yeasts Isolated from many extreme environments.</title>
        <authorList>
            <person name="Coleine C."/>
            <person name="Stajich J.E."/>
            <person name="Selbmann L."/>
        </authorList>
    </citation>
    <scope>NUCLEOTIDE SEQUENCE</scope>
    <source>
        <strain evidence="5">CCFEE 5312</strain>
    </source>
</reference>
<dbReference type="PANTHER" id="PTHR11699">
    <property type="entry name" value="ALDEHYDE DEHYDROGENASE-RELATED"/>
    <property type="match status" value="1"/>
</dbReference>
<feature type="domain" description="Aldehyde dehydrogenase" evidence="4">
    <location>
        <begin position="2"/>
        <end position="166"/>
    </location>
</feature>
<protein>
    <recommendedName>
        <fullName evidence="2">aldehyde dehydrogenase (NAD(+))</fullName>
        <ecNumber evidence="2">1.2.1.3</ecNumber>
    </recommendedName>
</protein>
<dbReference type="InterPro" id="IPR015590">
    <property type="entry name" value="Aldehyde_DH_dom"/>
</dbReference>
<dbReference type="Gene3D" id="3.40.605.10">
    <property type="entry name" value="Aldehyde Dehydrogenase, Chain A, domain 1"/>
    <property type="match status" value="1"/>
</dbReference>
<gene>
    <name evidence="5" type="ORF">LTR09_011763</name>
</gene>
<dbReference type="InterPro" id="IPR016162">
    <property type="entry name" value="Ald_DH_N"/>
</dbReference>
<dbReference type="InterPro" id="IPR016161">
    <property type="entry name" value="Ald_DH/histidinol_DH"/>
</dbReference>
<evidence type="ECO:0000256" key="3">
    <source>
        <dbReference type="ARBA" id="ARBA00049194"/>
    </source>
</evidence>
<comment type="caution">
    <text evidence="5">The sequence shown here is derived from an EMBL/GenBank/DDBJ whole genome shotgun (WGS) entry which is preliminary data.</text>
</comment>
<evidence type="ECO:0000313" key="6">
    <source>
        <dbReference type="Proteomes" id="UP001271007"/>
    </source>
</evidence>
<keyword evidence="6" id="KW-1185">Reference proteome</keyword>
<dbReference type="InterPro" id="IPR016163">
    <property type="entry name" value="Ald_DH_C"/>
</dbReference>
<dbReference type="Proteomes" id="UP001271007">
    <property type="component" value="Unassembled WGS sequence"/>
</dbReference>
<name>A0AAJ0DBR3_9PEZI</name>
<dbReference type="EMBL" id="JAWDJX010000080">
    <property type="protein sequence ID" value="KAK3046782.1"/>
    <property type="molecule type" value="Genomic_DNA"/>
</dbReference>
<comment type="catalytic activity">
    <reaction evidence="3">
        <text>an aldehyde + NAD(+) + H2O = a carboxylate + NADH + 2 H(+)</text>
        <dbReference type="Rhea" id="RHEA:16185"/>
        <dbReference type="ChEBI" id="CHEBI:15377"/>
        <dbReference type="ChEBI" id="CHEBI:15378"/>
        <dbReference type="ChEBI" id="CHEBI:17478"/>
        <dbReference type="ChEBI" id="CHEBI:29067"/>
        <dbReference type="ChEBI" id="CHEBI:57540"/>
        <dbReference type="ChEBI" id="CHEBI:57945"/>
        <dbReference type="EC" id="1.2.1.3"/>
    </reaction>
</comment>
<evidence type="ECO:0000256" key="1">
    <source>
        <dbReference type="ARBA" id="ARBA00009986"/>
    </source>
</evidence>
<dbReference type="Gene3D" id="3.40.309.10">
    <property type="entry name" value="Aldehyde Dehydrogenase, Chain A, domain 2"/>
    <property type="match status" value="1"/>
</dbReference>
<sequence length="186" mass="20128">MAKVSLGDPLEKHTFQGPQVDRTQLAHIQKLVDAGKADGTLLSGGHRHGTKGAYMEPTILMNVPMSSDAYKEEIFGPVVIVNTFKNEAEALEEANGMEFGLFSSVYTKDLERAVRVAKALESGAVGVNCSVPLRALDMPIGGWKQSGIGRELSLHGLDLYTELKTIFIKYGKDATALANNWHSGEP</sequence>
<dbReference type="Pfam" id="PF00171">
    <property type="entry name" value="Aldedh"/>
    <property type="match status" value="1"/>
</dbReference>
<comment type="similarity">
    <text evidence="1">Belongs to the aldehyde dehydrogenase family.</text>
</comment>
<dbReference type="EC" id="1.2.1.3" evidence="2"/>
<evidence type="ECO:0000313" key="5">
    <source>
        <dbReference type="EMBL" id="KAK3046782.1"/>
    </source>
</evidence>
<proteinExistence type="inferred from homology"/>
<dbReference type="SUPFAM" id="SSF53720">
    <property type="entry name" value="ALDH-like"/>
    <property type="match status" value="1"/>
</dbReference>